<accession>A0ABQ4FLL4</accession>
<dbReference type="Proteomes" id="UP000651728">
    <property type="component" value="Unassembled WGS sequence"/>
</dbReference>
<dbReference type="RefSeq" id="WP_204288354.1">
    <property type="nucleotide sequence ID" value="NZ_BAABEJ010000007.1"/>
</dbReference>
<sequence>MNTVELPALDGREPLGFLAALGVLRVLTEESGIPARLSFSGTTACAHLHSPLQTTGDIAEALAEVVRSIEVTAVLPGIGRGFPPASGLGKDPLRWPRQEYRQRAADIRRTHPLAADRWLPCLTTDLAVDAQGRGALSPFIAPSGQQKIRTFFEMPLKAVRDNPEHLHEALTRWSRIEGFTGEYLDHRVLRSTADDPEGRPGREAGVPGATWLATMALPLFRLTGDGQKVRSTLWHRLAGDNVMIWPLWKPALDTDAVRCLLEHPTLKPIDDQPTVSQFGWAALGVFSVHGAHRQRIAGRNFDGVLSPLPVHVR</sequence>
<evidence type="ECO:0000313" key="1">
    <source>
        <dbReference type="EMBL" id="GIH35643.1"/>
    </source>
</evidence>
<proteinExistence type="predicted"/>
<keyword evidence="2" id="KW-1185">Reference proteome</keyword>
<reference evidence="1 2" key="1">
    <citation type="submission" date="2021-01" db="EMBL/GenBank/DDBJ databases">
        <title>Whole genome shotgun sequence of Microbispora amethystogenes NBRC 101907.</title>
        <authorList>
            <person name="Komaki H."/>
            <person name="Tamura T."/>
        </authorList>
    </citation>
    <scope>NUCLEOTIDE SEQUENCE [LARGE SCALE GENOMIC DNA]</scope>
    <source>
        <strain evidence="1 2">NBRC 101907</strain>
    </source>
</reference>
<gene>
    <name evidence="1" type="ORF">Mam01_58070</name>
</gene>
<organism evidence="1 2">
    <name type="scientific">Microbispora amethystogenes</name>
    <dbReference type="NCBI Taxonomy" id="1427754"/>
    <lineage>
        <taxon>Bacteria</taxon>
        <taxon>Bacillati</taxon>
        <taxon>Actinomycetota</taxon>
        <taxon>Actinomycetes</taxon>
        <taxon>Streptosporangiales</taxon>
        <taxon>Streptosporangiaceae</taxon>
        <taxon>Microbispora</taxon>
    </lineage>
</organism>
<dbReference type="EMBL" id="BOOB01000047">
    <property type="protein sequence ID" value="GIH35643.1"/>
    <property type="molecule type" value="Genomic_DNA"/>
</dbReference>
<comment type="caution">
    <text evidence="1">The sequence shown here is derived from an EMBL/GenBank/DDBJ whole genome shotgun (WGS) entry which is preliminary data.</text>
</comment>
<protein>
    <submittedName>
        <fullName evidence="1">Uncharacterized protein</fullName>
    </submittedName>
</protein>
<name>A0ABQ4FLL4_9ACTN</name>
<evidence type="ECO:0000313" key="2">
    <source>
        <dbReference type="Proteomes" id="UP000651728"/>
    </source>
</evidence>